<evidence type="ECO:0000256" key="2">
    <source>
        <dbReference type="ARBA" id="ARBA00008712"/>
    </source>
</evidence>
<comment type="similarity">
    <text evidence="2">Belongs to the dermatopontin family.</text>
</comment>
<evidence type="ECO:0008006" key="7">
    <source>
        <dbReference type="Google" id="ProtNLM"/>
    </source>
</evidence>
<keyword evidence="4" id="KW-1015">Disulfide bond</keyword>
<dbReference type="Proteomes" id="UP000287033">
    <property type="component" value="Unassembled WGS sequence"/>
</dbReference>
<dbReference type="PANTHER" id="PTHR15040:SF2">
    <property type="entry name" value="DERMATOPONTIN"/>
    <property type="match status" value="1"/>
</dbReference>
<gene>
    <name evidence="5" type="ORF">chiPu_0005726</name>
</gene>
<reference evidence="5 6" key="1">
    <citation type="journal article" date="2018" name="Nat. Ecol. Evol.">
        <title>Shark genomes provide insights into elasmobranch evolution and the origin of vertebrates.</title>
        <authorList>
            <person name="Hara Y"/>
            <person name="Yamaguchi K"/>
            <person name="Onimaru K"/>
            <person name="Kadota M"/>
            <person name="Koyanagi M"/>
            <person name="Keeley SD"/>
            <person name="Tatsumi K"/>
            <person name="Tanaka K"/>
            <person name="Motone F"/>
            <person name="Kageyama Y"/>
            <person name="Nozu R"/>
            <person name="Adachi N"/>
            <person name="Nishimura O"/>
            <person name="Nakagawa R"/>
            <person name="Tanegashima C"/>
            <person name="Kiyatake I"/>
            <person name="Matsumoto R"/>
            <person name="Murakumo K"/>
            <person name="Nishida K"/>
            <person name="Terakita A"/>
            <person name="Kuratani S"/>
            <person name="Sato K"/>
            <person name="Hyodo S Kuraku.S."/>
        </authorList>
    </citation>
    <scope>NUCLEOTIDE SEQUENCE [LARGE SCALE GENOMIC DNA]</scope>
</reference>
<comment type="caution">
    <text evidence="5">The sequence shown here is derived from an EMBL/GenBank/DDBJ whole genome shotgun (WGS) entry which is preliminary data.</text>
</comment>
<keyword evidence="6" id="KW-1185">Reference proteome</keyword>
<evidence type="ECO:0000256" key="1">
    <source>
        <dbReference type="ARBA" id="ARBA00004613"/>
    </source>
</evidence>
<dbReference type="InterPro" id="IPR026645">
    <property type="entry name" value="Dermatopontin"/>
</dbReference>
<evidence type="ECO:0000256" key="4">
    <source>
        <dbReference type="ARBA" id="ARBA00023157"/>
    </source>
</evidence>
<dbReference type="GO" id="GO:0005615">
    <property type="term" value="C:extracellular space"/>
    <property type="evidence" value="ECO:0007669"/>
    <property type="project" value="TreeGrafter"/>
</dbReference>
<name>A0A401SA81_CHIPU</name>
<comment type="subcellular location">
    <subcellularLocation>
        <location evidence="1">Secreted</location>
    </subcellularLocation>
</comment>
<evidence type="ECO:0000256" key="3">
    <source>
        <dbReference type="ARBA" id="ARBA00022525"/>
    </source>
</evidence>
<proteinExistence type="inferred from homology"/>
<dbReference type="Pfam" id="PF14704">
    <property type="entry name" value="DERM"/>
    <property type="match status" value="1"/>
</dbReference>
<dbReference type="GO" id="GO:0031012">
    <property type="term" value="C:extracellular matrix"/>
    <property type="evidence" value="ECO:0007669"/>
    <property type="project" value="TreeGrafter"/>
</dbReference>
<dbReference type="STRING" id="137246.A0A401SA81"/>
<dbReference type="GO" id="GO:0030199">
    <property type="term" value="P:collagen fibril organization"/>
    <property type="evidence" value="ECO:0007669"/>
    <property type="project" value="TreeGrafter"/>
</dbReference>
<evidence type="ECO:0000313" key="6">
    <source>
        <dbReference type="Proteomes" id="UP000287033"/>
    </source>
</evidence>
<dbReference type="AlphaFoldDB" id="A0A401SA81"/>
<keyword evidence="3" id="KW-0964">Secreted</keyword>
<dbReference type="OMA" id="RAGMEWS"/>
<evidence type="ECO:0000313" key="5">
    <source>
        <dbReference type="EMBL" id="GCC27302.1"/>
    </source>
</evidence>
<sequence>MQQSLSQCILTAEMRPKYAHLLIVLIIVVHGQNYPPSDVQWVNRYRQGFNFQCYPGEALVSIQSYYDKSEGSDRVWSFECMPTPQEMGEVTECWWDDIQRAGLEWYHTCSNNGIVAGIQSRYFEAVLDREWQFYCCRYSRRCPYGCWLTTDFPEHYEEEGHLVIQNYGYFIRGAGTTFSAFHRDRQWKYVICRMTNFDCDFDNL</sequence>
<dbReference type="EMBL" id="BEZZ01000160">
    <property type="protein sequence ID" value="GCC27302.1"/>
    <property type="molecule type" value="Genomic_DNA"/>
</dbReference>
<organism evidence="5 6">
    <name type="scientific">Chiloscyllium punctatum</name>
    <name type="common">Brownbanded bambooshark</name>
    <name type="synonym">Hemiscyllium punctatum</name>
    <dbReference type="NCBI Taxonomy" id="137246"/>
    <lineage>
        <taxon>Eukaryota</taxon>
        <taxon>Metazoa</taxon>
        <taxon>Chordata</taxon>
        <taxon>Craniata</taxon>
        <taxon>Vertebrata</taxon>
        <taxon>Chondrichthyes</taxon>
        <taxon>Elasmobranchii</taxon>
        <taxon>Galeomorphii</taxon>
        <taxon>Galeoidea</taxon>
        <taxon>Orectolobiformes</taxon>
        <taxon>Hemiscylliidae</taxon>
        <taxon>Chiloscyllium</taxon>
    </lineage>
</organism>
<accession>A0A401SA81</accession>
<dbReference type="OrthoDB" id="8545119at2759"/>
<dbReference type="PANTHER" id="PTHR15040">
    <property type="entry name" value="DERMATOPONTIN-RELATED"/>
    <property type="match status" value="1"/>
</dbReference>
<protein>
    <recommendedName>
        <fullName evidence="7">Dermatopontin</fullName>
    </recommendedName>
</protein>